<keyword evidence="3" id="KW-1185">Reference proteome</keyword>
<feature type="chain" id="PRO_5040466692" evidence="1">
    <location>
        <begin position="33"/>
        <end position="216"/>
    </location>
</feature>
<protein>
    <submittedName>
        <fullName evidence="2">Uncharacterized protein</fullName>
    </submittedName>
</protein>
<dbReference type="Proteomes" id="UP000759537">
    <property type="component" value="Unassembled WGS sequence"/>
</dbReference>
<comment type="caution">
    <text evidence="2">The sequence shown here is derived from an EMBL/GenBank/DDBJ whole genome shotgun (WGS) entry which is preliminary data.</text>
</comment>
<proteinExistence type="predicted"/>
<feature type="signal peptide" evidence="1">
    <location>
        <begin position="1"/>
        <end position="32"/>
    </location>
</feature>
<organism evidence="2 3">
    <name type="scientific">Russula ochroleuca</name>
    <dbReference type="NCBI Taxonomy" id="152965"/>
    <lineage>
        <taxon>Eukaryota</taxon>
        <taxon>Fungi</taxon>
        <taxon>Dikarya</taxon>
        <taxon>Basidiomycota</taxon>
        <taxon>Agaricomycotina</taxon>
        <taxon>Agaricomycetes</taxon>
        <taxon>Russulales</taxon>
        <taxon>Russulaceae</taxon>
        <taxon>Russula</taxon>
    </lineage>
</organism>
<dbReference type="AlphaFoldDB" id="A0A9P5MPT6"/>
<evidence type="ECO:0000256" key="1">
    <source>
        <dbReference type="SAM" id="SignalP"/>
    </source>
</evidence>
<accession>A0A9P5MPT6</accession>
<evidence type="ECO:0000313" key="2">
    <source>
        <dbReference type="EMBL" id="KAF8465843.1"/>
    </source>
</evidence>
<sequence>MQNMWCSVHTRMCTLCLLSSLWFLSSLLLADADSSPNALSPCSLPPLRAPSSSPSHDCTDHYNHHPGPPNIQISLFGTDSSYSTRIARMEPETLYSNGSLHRRLKSRLPTNWKYIYPLKATGVLYTPFPTCILIWHIQFSSFWIAREHKLHINCTGKGPIVPDVSRSDNIAPQHLGWNFLCTTFWGTVKKSRSKDYTWTCRWSVAPYHNTAQMDCP</sequence>
<dbReference type="EMBL" id="WHVB01000044">
    <property type="protein sequence ID" value="KAF8465843.1"/>
    <property type="molecule type" value="Genomic_DNA"/>
</dbReference>
<name>A0A9P5MPT6_9AGAM</name>
<keyword evidence="1" id="KW-0732">Signal</keyword>
<reference evidence="2" key="2">
    <citation type="journal article" date="2020" name="Nat. Commun.">
        <title>Large-scale genome sequencing of mycorrhizal fungi provides insights into the early evolution of symbiotic traits.</title>
        <authorList>
            <person name="Miyauchi S."/>
            <person name="Kiss E."/>
            <person name="Kuo A."/>
            <person name="Drula E."/>
            <person name="Kohler A."/>
            <person name="Sanchez-Garcia M."/>
            <person name="Morin E."/>
            <person name="Andreopoulos B."/>
            <person name="Barry K.W."/>
            <person name="Bonito G."/>
            <person name="Buee M."/>
            <person name="Carver A."/>
            <person name="Chen C."/>
            <person name="Cichocki N."/>
            <person name="Clum A."/>
            <person name="Culley D."/>
            <person name="Crous P.W."/>
            <person name="Fauchery L."/>
            <person name="Girlanda M."/>
            <person name="Hayes R.D."/>
            <person name="Keri Z."/>
            <person name="LaButti K."/>
            <person name="Lipzen A."/>
            <person name="Lombard V."/>
            <person name="Magnuson J."/>
            <person name="Maillard F."/>
            <person name="Murat C."/>
            <person name="Nolan M."/>
            <person name="Ohm R.A."/>
            <person name="Pangilinan J."/>
            <person name="Pereira M.F."/>
            <person name="Perotto S."/>
            <person name="Peter M."/>
            <person name="Pfister S."/>
            <person name="Riley R."/>
            <person name="Sitrit Y."/>
            <person name="Stielow J.B."/>
            <person name="Szollosi G."/>
            <person name="Zifcakova L."/>
            <person name="Stursova M."/>
            <person name="Spatafora J.W."/>
            <person name="Tedersoo L."/>
            <person name="Vaario L.M."/>
            <person name="Yamada A."/>
            <person name="Yan M."/>
            <person name="Wang P."/>
            <person name="Xu J."/>
            <person name="Bruns T."/>
            <person name="Baldrian P."/>
            <person name="Vilgalys R."/>
            <person name="Dunand C."/>
            <person name="Henrissat B."/>
            <person name="Grigoriev I.V."/>
            <person name="Hibbett D."/>
            <person name="Nagy L.G."/>
            <person name="Martin F.M."/>
        </authorList>
    </citation>
    <scope>NUCLEOTIDE SEQUENCE</scope>
    <source>
        <strain evidence="2">Prilba</strain>
    </source>
</reference>
<evidence type="ECO:0000313" key="3">
    <source>
        <dbReference type="Proteomes" id="UP000759537"/>
    </source>
</evidence>
<gene>
    <name evidence="2" type="ORF">DFH94DRAFT_349982</name>
</gene>
<reference evidence="2" key="1">
    <citation type="submission" date="2019-10" db="EMBL/GenBank/DDBJ databases">
        <authorList>
            <consortium name="DOE Joint Genome Institute"/>
            <person name="Kuo A."/>
            <person name="Miyauchi S."/>
            <person name="Kiss E."/>
            <person name="Drula E."/>
            <person name="Kohler A."/>
            <person name="Sanchez-Garcia M."/>
            <person name="Andreopoulos B."/>
            <person name="Barry K.W."/>
            <person name="Bonito G."/>
            <person name="Buee M."/>
            <person name="Carver A."/>
            <person name="Chen C."/>
            <person name="Cichocki N."/>
            <person name="Clum A."/>
            <person name="Culley D."/>
            <person name="Crous P.W."/>
            <person name="Fauchery L."/>
            <person name="Girlanda M."/>
            <person name="Hayes R."/>
            <person name="Keri Z."/>
            <person name="LaButti K."/>
            <person name="Lipzen A."/>
            <person name="Lombard V."/>
            <person name="Magnuson J."/>
            <person name="Maillard F."/>
            <person name="Morin E."/>
            <person name="Murat C."/>
            <person name="Nolan M."/>
            <person name="Ohm R."/>
            <person name="Pangilinan J."/>
            <person name="Pereira M."/>
            <person name="Perotto S."/>
            <person name="Peter M."/>
            <person name="Riley R."/>
            <person name="Sitrit Y."/>
            <person name="Stielow B."/>
            <person name="Szollosi G."/>
            <person name="Zifcakova L."/>
            <person name="Stursova M."/>
            <person name="Spatafora J.W."/>
            <person name="Tedersoo L."/>
            <person name="Vaario L.-M."/>
            <person name="Yamada A."/>
            <person name="Yan M."/>
            <person name="Wang P."/>
            <person name="Xu J."/>
            <person name="Bruns T."/>
            <person name="Baldrian P."/>
            <person name="Vilgalys R."/>
            <person name="Henrissat B."/>
            <person name="Grigoriev I.V."/>
            <person name="Hibbett D."/>
            <person name="Nagy L.G."/>
            <person name="Martin F.M."/>
        </authorList>
    </citation>
    <scope>NUCLEOTIDE SEQUENCE</scope>
    <source>
        <strain evidence="2">Prilba</strain>
    </source>
</reference>